<dbReference type="EMBL" id="CP058998">
    <property type="protein sequence ID" value="QLJ53123.1"/>
    <property type="molecule type" value="Genomic_DNA"/>
</dbReference>
<dbReference type="Gene3D" id="3.40.1360.10">
    <property type="match status" value="1"/>
</dbReference>
<dbReference type="PROSITE" id="PS50880">
    <property type="entry name" value="TOPRIM"/>
    <property type="match status" value="1"/>
</dbReference>
<dbReference type="KEGG" id="flt:Sv326_0948"/>
<dbReference type="Proteomes" id="UP000510821">
    <property type="component" value="Chromosome"/>
</dbReference>
<organism evidence="2 3">
    <name type="scientific">Fermentimicrarchaeum limneticum</name>
    <dbReference type="NCBI Taxonomy" id="2795018"/>
    <lineage>
        <taxon>Archaea</taxon>
        <taxon>Candidatus Micrarchaeota</taxon>
        <taxon>Candidatus Fermentimicrarchaeales</taxon>
        <taxon>Candidatus Fermentimicrarchaeaceae</taxon>
        <taxon>Candidatus Fermentimicrarchaeum</taxon>
    </lineage>
</organism>
<evidence type="ECO:0000313" key="3">
    <source>
        <dbReference type="Proteomes" id="UP000510821"/>
    </source>
</evidence>
<evidence type="ECO:0000313" key="2">
    <source>
        <dbReference type="EMBL" id="QLJ53123.1"/>
    </source>
</evidence>
<dbReference type="PANTHER" id="PTHR39964">
    <property type="entry name" value="UPF0292 PROTEIN TK1411"/>
    <property type="match status" value="1"/>
</dbReference>
<proteinExistence type="predicted"/>
<sequence length="131" mass="15393">MRRLQRKQKFLKRTLRELGESGAVILVEGKRDREALERIGVKNRIFLINMSPDRLCERISRTAGEAVILTDFDAAGERLCKRVEEALRSYSVLPNTEMRRKFRYLLGVYNFEEIDRKLEEFEKKVEGDLNG</sequence>
<feature type="domain" description="Toprim" evidence="1">
    <location>
        <begin position="22"/>
        <end position="105"/>
    </location>
</feature>
<dbReference type="InterPro" id="IPR006171">
    <property type="entry name" value="TOPRIM_dom"/>
</dbReference>
<protein>
    <recommendedName>
        <fullName evidence="1">Toprim domain-containing protein</fullName>
    </recommendedName>
</protein>
<dbReference type="PANTHER" id="PTHR39964:SF2">
    <property type="entry name" value="UPF0292 PROTEIN MJ1624"/>
    <property type="match status" value="1"/>
</dbReference>
<dbReference type="AlphaFoldDB" id="A0A7D6BQV6"/>
<evidence type="ECO:0000259" key="1">
    <source>
        <dbReference type="PROSITE" id="PS50880"/>
    </source>
</evidence>
<reference evidence="3" key="1">
    <citation type="submission" date="2020-07" db="EMBL/GenBank/DDBJ databases">
        <title>Metabolic diversity and evolutionary history of the archaeal phylum ###Micrarchaeota### uncovered from a freshwater lake metagenome.</title>
        <authorList>
            <person name="Kadnikov V.V."/>
            <person name="Savvichev A.S."/>
            <person name="Mardanov A.V."/>
            <person name="Beletsky A.V."/>
            <person name="Chupakov A.V."/>
            <person name="Kokryatskaya N.M."/>
            <person name="Pimenov N.V."/>
            <person name="Ravin N.V."/>
        </authorList>
    </citation>
    <scope>NUCLEOTIDE SEQUENCE [LARGE SCALE GENOMIC DNA]</scope>
</reference>
<dbReference type="Pfam" id="PF13662">
    <property type="entry name" value="Toprim_4"/>
    <property type="match status" value="1"/>
</dbReference>
<dbReference type="SUPFAM" id="SSF110455">
    <property type="entry name" value="Toprim domain"/>
    <property type="match status" value="1"/>
</dbReference>
<dbReference type="SMART" id="SM00493">
    <property type="entry name" value="TOPRIM"/>
    <property type="match status" value="1"/>
</dbReference>
<accession>A0A7D6BQV6</accession>
<gene>
    <name evidence="2" type="ORF">Sv326_0948</name>
</gene>
<name>A0A7D6BQV6_FERL1</name>